<keyword evidence="3" id="KW-1185">Reference proteome</keyword>
<sequence>MQKDDLKKRSAKNSNKKKGSFQINGEKKKVHCLGGVRKREKTLSRFANQANKRPPPPDMQGKEKICVMFD</sequence>
<reference evidence="2 3" key="1">
    <citation type="submission" date="2021-06" db="EMBL/GenBank/DDBJ databases">
        <title>Caerostris darwini draft genome.</title>
        <authorList>
            <person name="Kono N."/>
            <person name="Arakawa K."/>
        </authorList>
    </citation>
    <scope>NUCLEOTIDE SEQUENCE [LARGE SCALE GENOMIC DNA]</scope>
</reference>
<evidence type="ECO:0000313" key="2">
    <source>
        <dbReference type="EMBL" id="GIY19465.1"/>
    </source>
</evidence>
<feature type="region of interest" description="Disordered" evidence="1">
    <location>
        <begin position="1"/>
        <end position="70"/>
    </location>
</feature>
<dbReference type="EMBL" id="BPLQ01006044">
    <property type="protein sequence ID" value="GIY19465.1"/>
    <property type="molecule type" value="Genomic_DNA"/>
</dbReference>
<feature type="compositionally biased region" description="Basic residues" evidence="1">
    <location>
        <begin position="9"/>
        <end position="19"/>
    </location>
</feature>
<name>A0AAV4RDB1_9ARAC</name>
<evidence type="ECO:0000313" key="3">
    <source>
        <dbReference type="Proteomes" id="UP001054837"/>
    </source>
</evidence>
<accession>A0AAV4RDB1</accession>
<organism evidence="2 3">
    <name type="scientific">Caerostris darwini</name>
    <dbReference type="NCBI Taxonomy" id="1538125"/>
    <lineage>
        <taxon>Eukaryota</taxon>
        <taxon>Metazoa</taxon>
        <taxon>Ecdysozoa</taxon>
        <taxon>Arthropoda</taxon>
        <taxon>Chelicerata</taxon>
        <taxon>Arachnida</taxon>
        <taxon>Araneae</taxon>
        <taxon>Araneomorphae</taxon>
        <taxon>Entelegynae</taxon>
        <taxon>Araneoidea</taxon>
        <taxon>Araneidae</taxon>
        <taxon>Caerostris</taxon>
    </lineage>
</organism>
<dbReference type="AlphaFoldDB" id="A0AAV4RDB1"/>
<evidence type="ECO:0000256" key="1">
    <source>
        <dbReference type="SAM" id="MobiDB-lite"/>
    </source>
</evidence>
<feature type="compositionally biased region" description="Basic and acidic residues" evidence="1">
    <location>
        <begin position="60"/>
        <end position="70"/>
    </location>
</feature>
<feature type="compositionally biased region" description="Basic residues" evidence="1">
    <location>
        <begin position="28"/>
        <end position="40"/>
    </location>
</feature>
<protein>
    <submittedName>
        <fullName evidence="2">Uncharacterized protein</fullName>
    </submittedName>
</protein>
<dbReference type="Proteomes" id="UP001054837">
    <property type="component" value="Unassembled WGS sequence"/>
</dbReference>
<comment type="caution">
    <text evidence="2">The sequence shown here is derived from an EMBL/GenBank/DDBJ whole genome shotgun (WGS) entry which is preliminary data.</text>
</comment>
<gene>
    <name evidence="2" type="ORF">CDAR_287011</name>
</gene>
<proteinExistence type="predicted"/>